<feature type="compositionally biased region" description="Gly residues" evidence="16">
    <location>
        <begin position="267"/>
        <end position="276"/>
    </location>
</feature>
<keyword evidence="15" id="KW-0807">Transducer</keyword>
<dbReference type="SUPFAM" id="SSF55874">
    <property type="entry name" value="ATPase domain of HSP90 chaperone/DNA topoisomerase II/histidine kinase"/>
    <property type="match status" value="1"/>
</dbReference>
<evidence type="ECO:0000256" key="17">
    <source>
        <dbReference type="SAM" id="Phobius"/>
    </source>
</evidence>
<evidence type="ECO:0000313" key="20">
    <source>
        <dbReference type="EMBL" id="AHY47871.1"/>
    </source>
</evidence>
<dbReference type="InterPro" id="IPR050980">
    <property type="entry name" value="2C_sensor_his_kinase"/>
</dbReference>
<keyword evidence="12 17" id="KW-1133">Transmembrane helix</keyword>
<dbReference type="SMART" id="SM00387">
    <property type="entry name" value="HATPase_c"/>
    <property type="match status" value="1"/>
</dbReference>
<evidence type="ECO:0000256" key="7">
    <source>
        <dbReference type="ARBA" id="ARBA00022679"/>
    </source>
</evidence>
<dbReference type="GO" id="GO:0005886">
    <property type="term" value="C:plasma membrane"/>
    <property type="evidence" value="ECO:0007669"/>
    <property type="project" value="UniProtKB-SubCell"/>
</dbReference>
<dbReference type="InterPro" id="IPR004358">
    <property type="entry name" value="Sig_transdc_His_kin-like_C"/>
</dbReference>
<keyword evidence="5" id="KW-0488">Methylation</keyword>
<feature type="domain" description="HAMP" evidence="19">
    <location>
        <begin position="202"/>
        <end position="254"/>
    </location>
</feature>
<evidence type="ECO:0000256" key="10">
    <source>
        <dbReference type="ARBA" id="ARBA00022777"/>
    </source>
</evidence>
<evidence type="ECO:0000256" key="4">
    <source>
        <dbReference type="ARBA" id="ARBA00022475"/>
    </source>
</evidence>
<evidence type="ECO:0000256" key="15">
    <source>
        <dbReference type="ARBA" id="ARBA00023224"/>
    </source>
</evidence>
<dbReference type="Proteomes" id="UP001281130">
    <property type="component" value="Unassembled WGS sequence"/>
</dbReference>
<feature type="compositionally biased region" description="Basic and acidic residues" evidence="16">
    <location>
        <begin position="256"/>
        <end position="266"/>
    </location>
</feature>
<feature type="region of interest" description="Disordered" evidence="16">
    <location>
        <begin position="256"/>
        <end position="276"/>
    </location>
</feature>
<dbReference type="CDD" id="cd06225">
    <property type="entry name" value="HAMP"/>
    <property type="match status" value="1"/>
</dbReference>
<keyword evidence="22" id="KW-1185">Reference proteome</keyword>
<dbReference type="InterPro" id="IPR003660">
    <property type="entry name" value="HAMP_dom"/>
</dbReference>
<dbReference type="EC" id="2.7.13.3" evidence="3"/>
<dbReference type="PRINTS" id="PR00344">
    <property type="entry name" value="BCTRLSENSOR"/>
</dbReference>
<dbReference type="InterPro" id="IPR036890">
    <property type="entry name" value="HATPase_C_sf"/>
</dbReference>
<sequence>MSLRKKLFATFAGLALMTLLVSGVTVWAMVQWNRTEEELQDHYQRSLILEDVRAQTLQAFLEVSEGLTGNDADAREDFEEALVPAERNFQRWMGLADTEGELREVETVRAAYDDAVAGSERAFDLIEDDRLDEAESLFDELEDTVYEEFQVVTREAAEADRLRREEIRTSVEDTRRTAQILLAVSSFGAISLVLLLAAFLASDLFTPLRELRNGLGSVRRGDRDIRLPEDRSDEIGELNEEFNRLVGALAVRERRGESEAARERGEGNGIASGSGNGLANGYAGGNGEAPAWVETPTRITLHRMISRMRRDLEGLDGSESEERRRKLSRDLRNLAHAVSRITEFSYPLDLHLTKTDIRETVYGVIQRFNGELIERSVSLEVDISPDVRKAVVDRLKLREALSELFRNALDALPERGGRIGVRSGLSRSPENEERLVVEVADDGVGAEQSLIDQSFERDLEEDYSGLSLVRAIIEQHGGDFSVESEPGEGTYARIEIPLRD</sequence>
<dbReference type="GO" id="GO:0006935">
    <property type="term" value="P:chemotaxis"/>
    <property type="evidence" value="ECO:0007669"/>
    <property type="project" value="InterPro"/>
</dbReference>
<dbReference type="PROSITE" id="PS50109">
    <property type="entry name" value="HIS_KIN"/>
    <property type="match status" value="1"/>
</dbReference>
<dbReference type="InterPro" id="IPR005467">
    <property type="entry name" value="His_kinase_dom"/>
</dbReference>
<dbReference type="PANTHER" id="PTHR44936:SF10">
    <property type="entry name" value="SENSOR PROTEIN RSTB"/>
    <property type="match status" value="1"/>
</dbReference>
<evidence type="ECO:0000256" key="1">
    <source>
        <dbReference type="ARBA" id="ARBA00000085"/>
    </source>
</evidence>
<evidence type="ECO:0000259" key="19">
    <source>
        <dbReference type="PROSITE" id="PS50885"/>
    </source>
</evidence>
<dbReference type="Pfam" id="PF02203">
    <property type="entry name" value="TarH"/>
    <property type="match status" value="1"/>
</dbReference>
<dbReference type="Gene3D" id="6.10.340.10">
    <property type="match status" value="1"/>
</dbReference>
<dbReference type="Pfam" id="PF02518">
    <property type="entry name" value="HATPase_c"/>
    <property type="match status" value="1"/>
</dbReference>
<dbReference type="SUPFAM" id="SSF158472">
    <property type="entry name" value="HAMP domain-like"/>
    <property type="match status" value="1"/>
</dbReference>
<organism evidence="20 22">
    <name type="scientific">Rubrobacter radiotolerans</name>
    <name type="common">Arthrobacter radiotolerans</name>
    <dbReference type="NCBI Taxonomy" id="42256"/>
    <lineage>
        <taxon>Bacteria</taxon>
        <taxon>Bacillati</taxon>
        <taxon>Actinomycetota</taxon>
        <taxon>Rubrobacteria</taxon>
        <taxon>Rubrobacterales</taxon>
        <taxon>Rubrobacteraceae</taxon>
        <taxon>Rubrobacter</taxon>
    </lineage>
</organism>
<dbReference type="GO" id="GO:0005524">
    <property type="term" value="F:ATP binding"/>
    <property type="evidence" value="ECO:0007669"/>
    <property type="project" value="UniProtKB-KW"/>
</dbReference>
<evidence type="ECO:0000313" key="21">
    <source>
        <dbReference type="EMBL" id="MDX5892509.1"/>
    </source>
</evidence>
<dbReference type="RefSeq" id="WP_038683175.1">
    <property type="nucleotide sequence ID" value="NZ_CP007514.1"/>
</dbReference>
<comment type="catalytic activity">
    <reaction evidence="1">
        <text>ATP + protein L-histidine = ADP + protein N-phospho-L-histidine.</text>
        <dbReference type="EC" id="2.7.13.3"/>
    </reaction>
</comment>
<keyword evidence="14 17" id="KW-0472">Membrane</keyword>
<keyword evidence="4" id="KW-1003">Cell membrane</keyword>
<dbReference type="PATRIC" id="fig|42256.3.peg.2639"/>
<gene>
    <name evidence="20" type="ORF">RradSPS_2588</name>
    <name evidence="21" type="ORF">SIL72_00570</name>
</gene>
<reference evidence="20 22" key="1">
    <citation type="submission" date="2014-03" db="EMBL/GenBank/DDBJ databases">
        <title>Complete genome sequence of the Radio-Resistant Rubrobacter radiotolerans RSPS-4.</title>
        <authorList>
            <person name="Egas C.C."/>
            <person name="Barroso C.C."/>
            <person name="Froufe H.J.C."/>
            <person name="Pacheco J.J."/>
            <person name="Albuquerque L.L."/>
            <person name="da Costa M.M.S."/>
        </authorList>
    </citation>
    <scope>NUCLEOTIDE SEQUENCE [LARGE SCALE GENOMIC DNA]</scope>
    <source>
        <strain evidence="20 22">RSPS-4</strain>
    </source>
</reference>
<keyword evidence="8 17" id="KW-0812">Transmembrane</keyword>
<evidence type="ECO:0000256" key="9">
    <source>
        <dbReference type="ARBA" id="ARBA00022741"/>
    </source>
</evidence>
<dbReference type="PROSITE" id="PS50885">
    <property type="entry name" value="HAMP"/>
    <property type="match status" value="1"/>
</dbReference>
<evidence type="ECO:0000313" key="22">
    <source>
        <dbReference type="Proteomes" id="UP000025229"/>
    </source>
</evidence>
<dbReference type="Pfam" id="PF00672">
    <property type="entry name" value="HAMP"/>
    <property type="match status" value="1"/>
</dbReference>
<keyword evidence="7" id="KW-0808">Transferase</keyword>
<dbReference type="Proteomes" id="UP000025229">
    <property type="component" value="Chromosome"/>
</dbReference>
<keyword evidence="13" id="KW-0902">Two-component regulatory system</keyword>
<dbReference type="PANTHER" id="PTHR44936">
    <property type="entry name" value="SENSOR PROTEIN CREC"/>
    <property type="match status" value="1"/>
</dbReference>
<evidence type="ECO:0000256" key="2">
    <source>
        <dbReference type="ARBA" id="ARBA00004236"/>
    </source>
</evidence>
<dbReference type="InterPro" id="IPR003594">
    <property type="entry name" value="HATPase_dom"/>
</dbReference>
<evidence type="ECO:0000256" key="5">
    <source>
        <dbReference type="ARBA" id="ARBA00022481"/>
    </source>
</evidence>
<dbReference type="EMBL" id="CP007514">
    <property type="protein sequence ID" value="AHY47871.1"/>
    <property type="molecule type" value="Genomic_DNA"/>
</dbReference>
<comment type="subcellular location">
    <subcellularLocation>
        <location evidence="2">Cell membrane</location>
    </subcellularLocation>
</comment>
<evidence type="ECO:0000256" key="12">
    <source>
        <dbReference type="ARBA" id="ARBA00022989"/>
    </source>
</evidence>
<dbReference type="OrthoDB" id="9806704at2"/>
<keyword evidence="11 21" id="KW-0067">ATP-binding</keyword>
<dbReference type="InterPro" id="IPR003122">
    <property type="entry name" value="Tar_rcpt_lig-bd"/>
</dbReference>
<evidence type="ECO:0000256" key="11">
    <source>
        <dbReference type="ARBA" id="ARBA00022840"/>
    </source>
</evidence>
<dbReference type="eggNOG" id="COG2770">
    <property type="taxonomic scope" value="Bacteria"/>
</dbReference>
<evidence type="ECO:0000256" key="8">
    <source>
        <dbReference type="ARBA" id="ARBA00022692"/>
    </source>
</evidence>
<evidence type="ECO:0000256" key="6">
    <source>
        <dbReference type="ARBA" id="ARBA00022553"/>
    </source>
</evidence>
<evidence type="ECO:0000256" key="16">
    <source>
        <dbReference type="SAM" id="MobiDB-lite"/>
    </source>
</evidence>
<keyword evidence="9" id="KW-0547">Nucleotide-binding</keyword>
<dbReference type="EMBL" id="JAWXXX010000001">
    <property type="protein sequence ID" value="MDX5892509.1"/>
    <property type="molecule type" value="Genomic_DNA"/>
</dbReference>
<dbReference type="HOGENOM" id="CLU_557554_0_0_11"/>
<dbReference type="eggNOG" id="COG4251">
    <property type="taxonomic scope" value="Bacteria"/>
</dbReference>
<evidence type="ECO:0000256" key="13">
    <source>
        <dbReference type="ARBA" id="ARBA00023012"/>
    </source>
</evidence>
<keyword evidence="10 20" id="KW-0418">Kinase</keyword>
<evidence type="ECO:0000256" key="3">
    <source>
        <dbReference type="ARBA" id="ARBA00012438"/>
    </source>
</evidence>
<dbReference type="Gene3D" id="3.30.565.10">
    <property type="entry name" value="Histidine kinase-like ATPase, C-terminal domain"/>
    <property type="match status" value="1"/>
</dbReference>
<dbReference type="KEGG" id="rrd:RradSPS_2588"/>
<feature type="domain" description="Histidine kinase" evidence="18">
    <location>
        <begin position="303"/>
        <end position="500"/>
    </location>
</feature>
<dbReference type="STRING" id="42256.RradSPS_2588"/>
<dbReference type="AlphaFoldDB" id="A0A023X6L9"/>
<accession>A0A023X6L9</accession>
<proteinExistence type="predicted"/>
<name>A0A023X6L9_RUBRA</name>
<dbReference type="SMART" id="SM00304">
    <property type="entry name" value="HAMP"/>
    <property type="match status" value="1"/>
</dbReference>
<protein>
    <recommendedName>
        <fullName evidence="3">histidine kinase</fullName>
        <ecNumber evidence="3">2.7.13.3</ecNumber>
    </recommendedName>
</protein>
<dbReference type="GO" id="GO:0000155">
    <property type="term" value="F:phosphorelay sensor kinase activity"/>
    <property type="evidence" value="ECO:0007669"/>
    <property type="project" value="TreeGrafter"/>
</dbReference>
<feature type="transmembrane region" description="Helical" evidence="17">
    <location>
        <begin position="180"/>
        <end position="202"/>
    </location>
</feature>
<evidence type="ECO:0000259" key="18">
    <source>
        <dbReference type="PROSITE" id="PS50109"/>
    </source>
</evidence>
<keyword evidence="6" id="KW-0597">Phosphoprotein</keyword>
<dbReference type="CDD" id="cd00075">
    <property type="entry name" value="HATPase"/>
    <property type="match status" value="1"/>
</dbReference>
<evidence type="ECO:0000256" key="14">
    <source>
        <dbReference type="ARBA" id="ARBA00023136"/>
    </source>
</evidence>
<reference evidence="21" key="2">
    <citation type="submission" date="2023-11" db="EMBL/GenBank/DDBJ databases">
        <title>MicrobeMod: A computational toolkit for identifying prokaryotic methylation and restriction-modification with nanopore sequencing.</title>
        <authorList>
            <person name="Crits-Christoph A."/>
            <person name="Kang S.C."/>
            <person name="Lee H."/>
            <person name="Ostrov N."/>
        </authorList>
    </citation>
    <scope>NUCLEOTIDE SEQUENCE</scope>
    <source>
        <strain evidence="21">ATCC 51242</strain>
    </source>
</reference>